<reference evidence="2" key="1">
    <citation type="submission" date="2016-10" db="EMBL/GenBank/DDBJ databases">
        <authorList>
            <person name="Varghese N."/>
            <person name="Submissions S."/>
        </authorList>
    </citation>
    <scope>NUCLEOTIDE SEQUENCE [LARGE SCALE GENOMIC DNA]</scope>
    <source>
        <strain evidence="2">NRRL B-59562</strain>
    </source>
</reference>
<evidence type="ECO:0000313" key="1">
    <source>
        <dbReference type="EMBL" id="SDX80188.1"/>
    </source>
</evidence>
<protein>
    <submittedName>
        <fullName evidence="1">Uncharacterized protein</fullName>
    </submittedName>
</protein>
<dbReference type="RefSeq" id="WP_090231210.1">
    <property type="nucleotide sequence ID" value="NZ_FNNU01000006.1"/>
</dbReference>
<sequence>MEKNTPDLLELIRRAWRLIPSETMIDPAFAEEHAAWHLEASAVLRAVEGQPSATTRVVMPELQRLATELCDAVENINDLPPVKYALQAGRAVNKVRDEVARLNASPAEQQTDAARDVLAERQRQIAFELWTPEHDDEHVCDEIAAFASFYAMPPAAREWDATSTGYGLTLGQAIVPEGWQTKTGDRRRELVIAGALILAEIERLDRAALSITQQEVKP</sequence>
<dbReference type="AlphaFoldDB" id="A0A1H3EPZ3"/>
<gene>
    <name evidence="1" type="ORF">SAMN05216287_3800</name>
</gene>
<proteinExistence type="predicted"/>
<keyword evidence="2" id="KW-1185">Reference proteome</keyword>
<evidence type="ECO:0000313" key="2">
    <source>
        <dbReference type="Proteomes" id="UP000243778"/>
    </source>
</evidence>
<organism evidence="1 2">
    <name type="scientific">Pseudomonas kuykendallii</name>
    <dbReference type="NCBI Taxonomy" id="1007099"/>
    <lineage>
        <taxon>Bacteria</taxon>
        <taxon>Pseudomonadati</taxon>
        <taxon>Pseudomonadota</taxon>
        <taxon>Gammaproteobacteria</taxon>
        <taxon>Pseudomonadales</taxon>
        <taxon>Pseudomonadaceae</taxon>
        <taxon>Pseudomonas</taxon>
    </lineage>
</organism>
<dbReference type="OrthoDB" id="983041at2"/>
<dbReference type="STRING" id="1007099.SAMN05216287_3800"/>
<accession>A0A1H3EPZ3</accession>
<dbReference type="Proteomes" id="UP000243778">
    <property type="component" value="Unassembled WGS sequence"/>
</dbReference>
<name>A0A1H3EPZ3_9PSED</name>
<dbReference type="EMBL" id="FNNU01000006">
    <property type="protein sequence ID" value="SDX80188.1"/>
    <property type="molecule type" value="Genomic_DNA"/>
</dbReference>